<name>A0A4R5F612_9ACTN</name>
<accession>A0A4R5F612</accession>
<feature type="transmembrane region" description="Helical" evidence="1">
    <location>
        <begin position="169"/>
        <end position="202"/>
    </location>
</feature>
<proteinExistence type="predicted"/>
<reference evidence="2 3" key="1">
    <citation type="submission" date="2019-03" db="EMBL/GenBank/DDBJ databases">
        <title>Draft genome sequences of novel Actinobacteria.</title>
        <authorList>
            <person name="Sahin N."/>
            <person name="Ay H."/>
            <person name="Saygin H."/>
        </authorList>
    </citation>
    <scope>NUCLEOTIDE SEQUENCE [LARGE SCALE GENOMIC DNA]</scope>
    <source>
        <strain evidence="2 3">6K102</strain>
    </source>
</reference>
<feature type="transmembrane region" description="Helical" evidence="1">
    <location>
        <begin position="36"/>
        <end position="56"/>
    </location>
</feature>
<keyword evidence="1" id="KW-0812">Transmembrane</keyword>
<sequence>MVDDDRTADPEEMLRVIEEQRAATTRWLYGDPLLLYAPWGVAWLLGFTAFFLHYGLDGRSYAPISQMQALAVLMCAQLMAAAIAAIGIVRMNNLVRGDSTARGAMYGYAWMAGMILMVVICLRMGPLLPSDETGLLWAGTSLLVVGVLHMAGGALWLNWPMFFIGAWVAAVNAVGVLLGAGWHALLTAVLLGGGFVVAGVWLRRRPA</sequence>
<evidence type="ECO:0000256" key="1">
    <source>
        <dbReference type="SAM" id="Phobius"/>
    </source>
</evidence>
<comment type="caution">
    <text evidence="2">The sequence shown here is derived from an EMBL/GenBank/DDBJ whole genome shotgun (WGS) entry which is preliminary data.</text>
</comment>
<evidence type="ECO:0000313" key="2">
    <source>
        <dbReference type="EMBL" id="TDE43009.1"/>
    </source>
</evidence>
<organism evidence="2 3">
    <name type="scientific">Nonomuraea mesophila</name>
    <dbReference type="NCBI Taxonomy" id="2530382"/>
    <lineage>
        <taxon>Bacteria</taxon>
        <taxon>Bacillati</taxon>
        <taxon>Actinomycetota</taxon>
        <taxon>Actinomycetes</taxon>
        <taxon>Streptosporangiales</taxon>
        <taxon>Streptosporangiaceae</taxon>
        <taxon>Nonomuraea</taxon>
    </lineage>
</organism>
<dbReference type="AlphaFoldDB" id="A0A4R5F612"/>
<protein>
    <submittedName>
        <fullName evidence="2">Transporter</fullName>
    </submittedName>
</protein>
<feature type="transmembrane region" description="Helical" evidence="1">
    <location>
        <begin position="68"/>
        <end position="91"/>
    </location>
</feature>
<dbReference type="Proteomes" id="UP000295136">
    <property type="component" value="Unassembled WGS sequence"/>
</dbReference>
<keyword evidence="1" id="KW-0472">Membrane</keyword>
<keyword evidence="3" id="KW-1185">Reference proteome</keyword>
<feature type="transmembrane region" description="Helical" evidence="1">
    <location>
        <begin position="103"/>
        <end position="122"/>
    </location>
</feature>
<evidence type="ECO:0000313" key="3">
    <source>
        <dbReference type="Proteomes" id="UP000295136"/>
    </source>
</evidence>
<feature type="transmembrane region" description="Helical" evidence="1">
    <location>
        <begin position="134"/>
        <end position="157"/>
    </location>
</feature>
<keyword evidence="1" id="KW-1133">Transmembrane helix</keyword>
<gene>
    <name evidence="2" type="ORF">E1295_26915</name>
</gene>
<dbReference type="RefSeq" id="WP_132633925.1">
    <property type="nucleotide sequence ID" value="NZ_SMLD01000080.1"/>
</dbReference>
<dbReference type="EMBL" id="SMLD01000080">
    <property type="protein sequence ID" value="TDE43009.1"/>
    <property type="molecule type" value="Genomic_DNA"/>
</dbReference>